<feature type="transmembrane region" description="Helical" evidence="9">
    <location>
        <begin position="202"/>
        <end position="222"/>
    </location>
</feature>
<dbReference type="OrthoDB" id="9767361at2"/>
<keyword evidence="7" id="KW-0868">Chloride</keyword>
<dbReference type="GO" id="GO:0005247">
    <property type="term" value="F:voltage-gated chloride channel activity"/>
    <property type="evidence" value="ECO:0007669"/>
    <property type="project" value="TreeGrafter"/>
</dbReference>
<dbReference type="CDD" id="cd01031">
    <property type="entry name" value="EriC"/>
    <property type="match status" value="1"/>
</dbReference>
<dbReference type="Pfam" id="PF00654">
    <property type="entry name" value="Voltage_CLC"/>
    <property type="match status" value="1"/>
</dbReference>
<feature type="transmembrane region" description="Helical" evidence="9">
    <location>
        <begin position="65"/>
        <end position="86"/>
    </location>
</feature>
<feature type="transmembrane region" description="Helical" evidence="9">
    <location>
        <begin position="349"/>
        <end position="369"/>
    </location>
</feature>
<comment type="caution">
    <text evidence="10">The sequence shown here is derived from an EMBL/GenBank/DDBJ whole genome shotgun (WGS) entry which is preliminary data.</text>
</comment>
<feature type="transmembrane region" description="Helical" evidence="9">
    <location>
        <begin position="242"/>
        <end position="265"/>
    </location>
</feature>
<keyword evidence="3 9" id="KW-0812">Transmembrane</keyword>
<evidence type="ECO:0000256" key="2">
    <source>
        <dbReference type="ARBA" id="ARBA00022448"/>
    </source>
</evidence>
<evidence type="ECO:0000256" key="5">
    <source>
        <dbReference type="ARBA" id="ARBA00023065"/>
    </source>
</evidence>
<keyword evidence="11" id="KW-1185">Reference proteome</keyword>
<evidence type="ECO:0000313" key="11">
    <source>
        <dbReference type="Proteomes" id="UP000245020"/>
    </source>
</evidence>
<keyword evidence="6 9" id="KW-0472">Membrane</keyword>
<keyword evidence="5" id="KW-0406">Ion transport</keyword>
<feature type="transmembrane region" description="Helical" evidence="9">
    <location>
        <begin position="277"/>
        <end position="297"/>
    </location>
</feature>
<dbReference type="PANTHER" id="PTHR45711">
    <property type="entry name" value="CHLORIDE CHANNEL PROTEIN"/>
    <property type="match status" value="1"/>
</dbReference>
<evidence type="ECO:0000256" key="3">
    <source>
        <dbReference type="ARBA" id="ARBA00022692"/>
    </source>
</evidence>
<keyword evidence="4 9" id="KW-1133">Transmembrane helix</keyword>
<protein>
    <submittedName>
        <fullName evidence="10">H(+)/Cl(-) exchange transporter ClcA</fullName>
    </submittedName>
</protein>
<feature type="transmembrane region" description="Helical" evidence="9">
    <location>
        <begin position="21"/>
        <end position="45"/>
    </location>
</feature>
<dbReference type="EMBL" id="QEWQ01000001">
    <property type="protein sequence ID" value="PWD82167.1"/>
    <property type="molecule type" value="Genomic_DNA"/>
</dbReference>
<name>A0A2U2AHP6_9GAMM</name>
<evidence type="ECO:0000256" key="8">
    <source>
        <dbReference type="SAM" id="MobiDB-lite"/>
    </source>
</evidence>
<accession>A0A2U2AHP6</accession>
<dbReference type="SUPFAM" id="SSF81340">
    <property type="entry name" value="Clc chloride channel"/>
    <property type="match status" value="1"/>
</dbReference>
<dbReference type="PROSITE" id="PS51257">
    <property type="entry name" value="PROKAR_LIPOPROTEIN"/>
    <property type="match status" value="1"/>
</dbReference>
<evidence type="ECO:0000256" key="1">
    <source>
        <dbReference type="ARBA" id="ARBA00004141"/>
    </source>
</evidence>
<dbReference type="NCBIfam" id="NF003640">
    <property type="entry name" value="PRK05277.1"/>
    <property type="match status" value="1"/>
</dbReference>
<evidence type="ECO:0000256" key="9">
    <source>
        <dbReference type="SAM" id="Phobius"/>
    </source>
</evidence>
<dbReference type="InterPro" id="IPR014743">
    <property type="entry name" value="Cl-channel_core"/>
</dbReference>
<evidence type="ECO:0000313" key="10">
    <source>
        <dbReference type="EMBL" id="PWD82167.1"/>
    </source>
</evidence>
<dbReference type="GO" id="GO:0005886">
    <property type="term" value="C:plasma membrane"/>
    <property type="evidence" value="ECO:0007669"/>
    <property type="project" value="TreeGrafter"/>
</dbReference>
<dbReference type="Proteomes" id="UP000245020">
    <property type="component" value="Unassembled WGS sequence"/>
</dbReference>
<feature type="transmembrane region" description="Helical" evidence="9">
    <location>
        <begin position="407"/>
        <end position="428"/>
    </location>
</feature>
<comment type="subcellular location">
    <subcellularLocation>
        <location evidence="1">Membrane</location>
        <topology evidence="1">Multi-pass membrane protein</topology>
    </subcellularLocation>
</comment>
<dbReference type="Gene3D" id="1.10.3080.10">
    <property type="entry name" value="Clc chloride channel"/>
    <property type="match status" value="1"/>
</dbReference>
<evidence type="ECO:0000256" key="4">
    <source>
        <dbReference type="ARBA" id="ARBA00022989"/>
    </source>
</evidence>
<reference evidence="11" key="1">
    <citation type="submission" date="2018-05" db="EMBL/GenBank/DDBJ databases">
        <title>Ignatzschineria dubaiensis sp. nov., isolated from necrotic foot tissues of dromedaries (Camelus dromedarius) and associated maggots in Dubai, United Arab Emirates.</title>
        <authorList>
            <person name="Tsang C.C."/>
            <person name="Tang J.Y.M."/>
            <person name="Fong J.Y.H."/>
            <person name="Kinne J."/>
            <person name="Lee H.H."/>
            <person name="Joseph M."/>
            <person name="Jose S."/>
            <person name="Schuster R.K."/>
            <person name="Tang Y."/>
            <person name="Sivakumar S."/>
            <person name="Chen J.H.K."/>
            <person name="Teng J.L.L."/>
            <person name="Lau S.K.P."/>
            <person name="Wernery U."/>
            <person name="Woo P.C.Y."/>
        </authorList>
    </citation>
    <scope>NUCLEOTIDE SEQUENCE [LARGE SCALE GENOMIC DNA]</scope>
    <source>
        <strain evidence="11">KCTC 22644</strain>
    </source>
</reference>
<dbReference type="InterPro" id="IPR001807">
    <property type="entry name" value="ClC"/>
</dbReference>
<organism evidence="10 11">
    <name type="scientific">Ignatzschineria ureiclastica</name>
    <dbReference type="NCBI Taxonomy" id="472582"/>
    <lineage>
        <taxon>Bacteria</taxon>
        <taxon>Pseudomonadati</taxon>
        <taxon>Pseudomonadota</taxon>
        <taxon>Gammaproteobacteria</taxon>
        <taxon>Cardiobacteriales</taxon>
        <taxon>Ignatzschineriaceae</taxon>
        <taxon>Ignatzschineria</taxon>
    </lineage>
</organism>
<feature type="region of interest" description="Disordered" evidence="8">
    <location>
        <begin position="448"/>
        <end position="470"/>
    </location>
</feature>
<evidence type="ECO:0000256" key="6">
    <source>
        <dbReference type="ARBA" id="ARBA00023136"/>
    </source>
</evidence>
<feature type="transmembrane region" description="Helical" evidence="9">
    <location>
        <begin position="317"/>
        <end position="337"/>
    </location>
</feature>
<feature type="transmembrane region" description="Helical" evidence="9">
    <location>
        <begin position="117"/>
        <end position="135"/>
    </location>
</feature>
<dbReference type="AlphaFoldDB" id="A0A2U2AHP6"/>
<feature type="transmembrane region" description="Helical" evidence="9">
    <location>
        <begin position="375"/>
        <end position="395"/>
    </location>
</feature>
<evidence type="ECO:0000256" key="7">
    <source>
        <dbReference type="ARBA" id="ARBA00023214"/>
    </source>
</evidence>
<dbReference type="PANTHER" id="PTHR45711:SF6">
    <property type="entry name" value="CHLORIDE CHANNEL PROTEIN"/>
    <property type="match status" value="1"/>
</dbReference>
<feature type="transmembrane region" description="Helical" evidence="9">
    <location>
        <begin position="165"/>
        <end position="190"/>
    </location>
</feature>
<keyword evidence="2" id="KW-0813">Transport</keyword>
<sequence length="470" mass="50938">MKDFILKFKFIDQLIKSDKTPLHILLLSAIIGACAGLLGVAFQFSVDFISTIRVSKVEQYLSDPLHIAIAIFIVSMILSMISYYIVKRFAPEAGGSGIPEVEGALEDLRPVRWWRVLPVKFLGGLGTLGSGMVLGREGPTVQMGANIAGMFADIFRLKQGENRHILLASGAAAGLSAAFNAPLAGIIFVIEEMRSEFKYGLISFKSVLIGSVMATIVFRVIYGSSTLLNIGTFDHVDLSALWLFLLLGFLMGLVGLSFNRSLLFLQDRFEAFYRGKMLRFVITGGIIGGSCGVIALYLPDLVGEGFNVIHAWRNGSFTLQMLLIIFLLRFLTSIICFSSGATGGIFSPLLALGTLFGALFGDYAIHFFPQYELHTGIFAIAGMGALFAATVRAPLTGAILVLELTSSFTLILPMLITCLGATIAAQLFGGHPLYTVLLEKTLLKNHQPIRNPLDTPNCEPRSTASTETKS</sequence>
<gene>
    <name evidence="10" type="ORF">DC083_02475</name>
</gene>
<dbReference type="PRINTS" id="PR00762">
    <property type="entry name" value="CLCHANNEL"/>
</dbReference>
<proteinExistence type="predicted"/>
<feature type="compositionally biased region" description="Polar residues" evidence="8">
    <location>
        <begin position="460"/>
        <end position="470"/>
    </location>
</feature>